<reference evidence="1" key="1">
    <citation type="submission" date="2021-07" db="EMBL/GenBank/DDBJ databases">
        <authorList>
            <person name="Durling M."/>
        </authorList>
    </citation>
    <scope>NUCLEOTIDE SEQUENCE</scope>
</reference>
<keyword evidence="2" id="KW-1185">Reference proteome</keyword>
<name>A0A9N9L4I1_9HELO</name>
<proteinExistence type="predicted"/>
<accession>A0A9N9L4I1</accession>
<evidence type="ECO:0000313" key="2">
    <source>
        <dbReference type="Proteomes" id="UP000696280"/>
    </source>
</evidence>
<gene>
    <name evidence="1" type="ORF">HYFRA_00013163</name>
</gene>
<dbReference type="EMBL" id="CAJVRL010000093">
    <property type="protein sequence ID" value="CAG8959891.1"/>
    <property type="molecule type" value="Genomic_DNA"/>
</dbReference>
<dbReference type="Proteomes" id="UP000696280">
    <property type="component" value="Unassembled WGS sequence"/>
</dbReference>
<organism evidence="1 2">
    <name type="scientific">Hymenoscyphus fraxineus</name>
    <dbReference type="NCBI Taxonomy" id="746836"/>
    <lineage>
        <taxon>Eukaryota</taxon>
        <taxon>Fungi</taxon>
        <taxon>Dikarya</taxon>
        <taxon>Ascomycota</taxon>
        <taxon>Pezizomycotina</taxon>
        <taxon>Leotiomycetes</taxon>
        <taxon>Helotiales</taxon>
        <taxon>Helotiaceae</taxon>
        <taxon>Hymenoscyphus</taxon>
    </lineage>
</organism>
<comment type="caution">
    <text evidence="1">The sequence shown here is derived from an EMBL/GenBank/DDBJ whole genome shotgun (WGS) entry which is preliminary data.</text>
</comment>
<dbReference type="AlphaFoldDB" id="A0A9N9L4I1"/>
<dbReference type="OrthoDB" id="10525121at2759"/>
<protein>
    <submittedName>
        <fullName evidence="1">Uncharacterized protein</fullName>
    </submittedName>
</protein>
<sequence length="122" mass="13565">MLDPALRLLKATGEVDETMSGVNVFTILAGELNGDAECGIVAGCSDRNELNELYDNQHQARIHGALRQSRPQQLVLWDMIIVYHKSSLTIGIVTRKSTPIVRSTFPWNRKTQQKSIQSTSQG</sequence>
<evidence type="ECO:0000313" key="1">
    <source>
        <dbReference type="EMBL" id="CAG8959891.1"/>
    </source>
</evidence>